<accession>A0ABN3ZXB6</accession>
<gene>
    <name evidence="1" type="ORF">GTCCBUS3UF5_28530</name>
</gene>
<organism evidence="1 2">
    <name type="scientific">Geobacillus thermoleovorans CCB_US3_UF5</name>
    <dbReference type="NCBI Taxonomy" id="1111068"/>
    <lineage>
        <taxon>Bacteria</taxon>
        <taxon>Bacillati</taxon>
        <taxon>Bacillota</taxon>
        <taxon>Bacilli</taxon>
        <taxon>Bacillales</taxon>
        <taxon>Anoxybacillaceae</taxon>
        <taxon>Geobacillus</taxon>
        <taxon>Geobacillus thermoleovorans group</taxon>
    </lineage>
</organism>
<sequence>MDDQALIFSNKGLCGRRRKNRRTAGFSVWTWKREFWQSDG</sequence>
<reference evidence="1 2" key="1">
    <citation type="submission" date="2011-11" db="EMBL/GenBank/DDBJ databases">
        <title>Complete genome sequence of thermophilic Geobacillus thermoleovorans CCB_US3_UF5.</title>
        <authorList>
            <person name="Muhd Sakaff M.K.L."/>
            <person name="Abdul Rahman A.Y."/>
            <person name="Saito J.A."/>
            <person name="Hou S."/>
            <person name="Alam M."/>
        </authorList>
    </citation>
    <scope>NUCLEOTIDE SEQUENCE [LARGE SCALE GENOMIC DNA]</scope>
    <source>
        <strain evidence="1 2">CCB_US3_UF5</strain>
    </source>
</reference>
<evidence type="ECO:0000313" key="2">
    <source>
        <dbReference type="Proteomes" id="UP000005636"/>
    </source>
</evidence>
<proteinExistence type="predicted"/>
<dbReference type="Proteomes" id="UP000005636">
    <property type="component" value="Chromosome"/>
</dbReference>
<evidence type="ECO:0000313" key="1">
    <source>
        <dbReference type="EMBL" id="AEV20156.1"/>
    </source>
</evidence>
<keyword evidence="2" id="KW-1185">Reference proteome</keyword>
<protein>
    <submittedName>
        <fullName evidence="1">Uncharacterized protein</fullName>
    </submittedName>
</protein>
<dbReference type="EMBL" id="CP003125">
    <property type="protein sequence ID" value="AEV20156.1"/>
    <property type="molecule type" value="Genomic_DNA"/>
</dbReference>
<name>A0ABN3ZXB6_GEOTH</name>